<dbReference type="eggNOG" id="COG2067">
    <property type="taxonomic scope" value="Bacteria"/>
</dbReference>
<organism evidence="2 3">
    <name type="scientific">Porphyromonas catoniae F0037</name>
    <dbReference type="NCBI Taxonomy" id="1127696"/>
    <lineage>
        <taxon>Bacteria</taxon>
        <taxon>Pseudomonadati</taxon>
        <taxon>Bacteroidota</taxon>
        <taxon>Bacteroidia</taxon>
        <taxon>Bacteroidales</taxon>
        <taxon>Porphyromonadaceae</taxon>
        <taxon>Porphyromonas</taxon>
    </lineage>
</organism>
<dbReference type="AlphaFoldDB" id="L1NAA6"/>
<proteinExistence type="predicted"/>
<dbReference type="Proteomes" id="UP000010408">
    <property type="component" value="Unassembled WGS sequence"/>
</dbReference>
<keyword evidence="1" id="KW-0732">Signal</keyword>
<dbReference type="HOGENOM" id="CLU_1132811_0_0_10"/>
<reference evidence="2 3" key="1">
    <citation type="submission" date="2012-05" db="EMBL/GenBank/DDBJ databases">
        <authorList>
            <person name="Weinstock G."/>
            <person name="Sodergren E."/>
            <person name="Lobos E.A."/>
            <person name="Fulton L."/>
            <person name="Fulton R."/>
            <person name="Courtney L."/>
            <person name="Fronick C."/>
            <person name="O'Laughlin M."/>
            <person name="Godfrey J."/>
            <person name="Wilson R.M."/>
            <person name="Miner T."/>
            <person name="Farmer C."/>
            <person name="Delehaunty K."/>
            <person name="Cordes M."/>
            <person name="Minx P."/>
            <person name="Tomlinson C."/>
            <person name="Chen J."/>
            <person name="Wollam A."/>
            <person name="Pepin K.H."/>
            <person name="Bhonagiri V."/>
            <person name="Zhang X."/>
            <person name="Suruliraj S."/>
            <person name="Warren W."/>
            <person name="Mitreva M."/>
            <person name="Mardis E.R."/>
            <person name="Wilson R.K."/>
        </authorList>
    </citation>
    <scope>NUCLEOTIDE SEQUENCE [LARGE SCALE GENOMIC DNA]</scope>
    <source>
        <strain evidence="2 3">F0037</strain>
    </source>
</reference>
<evidence type="ECO:0000313" key="2">
    <source>
        <dbReference type="EMBL" id="EKY00210.1"/>
    </source>
</evidence>
<accession>L1NAA6</accession>
<feature type="chain" id="PRO_5003954925" description="Outer membrane protein beta-barrel domain-containing protein" evidence="1">
    <location>
        <begin position="32"/>
        <end position="245"/>
    </location>
</feature>
<sequence length="245" mass="27232">MTFRKNHNKQRMKKFLLLAFGLLACVQLSFAQKMIEAVYLKNGSVIYGTIIEQIQGESVRIKSRDGSIFLFRASEIDRITRERAPQTEREIVYLDRSYPLLAAHIELGMTGFGKDKRFELLPSVGAYINRYLYLGAGVGLNFSNWEYAPGSKSFWLLPIYAHGRGILPLGSRWFTPFADLKLGYSAGLTSSSLSGIYYFSGVGVIVDKYTLSLGYGIQSVKIGQLNGATTTANMSGVSIKLGMTF</sequence>
<dbReference type="PROSITE" id="PS51257">
    <property type="entry name" value="PROKAR_LIPOPROTEIN"/>
    <property type="match status" value="1"/>
</dbReference>
<dbReference type="PATRIC" id="fig|1127696.3.peg.1392"/>
<gene>
    <name evidence="2" type="ORF">HMPREF9134_01541</name>
</gene>
<evidence type="ECO:0000256" key="1">
    <source>
        <dbReference type="SAM" id="SignalP"/>
    </source>
</evidence>
<evidence type="ECO:0008006" key="4">
    <source>
        <dbReference type="Google" id="ProtNLM"/>
    </source>
</evidence>
<dbReference type="EMBL" id="AMEQ01000040">
    <property type="protein sequence ID" value="EKY00210.1"/>
    <property type="molecule type" value="Genomic_DNA"/>
</dbReference>
<feature type="signal peptide" evidence="1">
    <location>
        <begin position="1"/>
        <end position="31"/>
    </location>
</feature>
<comment type="caution">
    <text evidence="2">The sequence shown here is derived from an EMBL/GenBank/DDBJ whole genome shotgun (WGS) entry which is preliminary data.</text>
</comment>
<name>L1NAA6_9PORP</name>
<evidence type="ECO:0000313" key="3">
    <source>
        <dbReference type="Proteomes" id="UP000010408"/>
    </source>
</evidence>
<protein>
    <recommendedName>
        <fullName evidence="4">Outer membrane protein beta-barrel domain-containing protein</fullName>
    </recommendedName>
</protein>